<dbReference type="InterPro" id="IPR008969">
    <property type="entry name" value="CarboxyPept-like_regulatory"/>
</dbReference>
<reference evidence="4" key="1">
    <citation type="submission" date="2021-03" db="EMBL/GenBank/DDBJ databases">
        <title>Genome of Cognatishimia sp. F0-27.</title>
        <authorList>
            <person name="Ping X."/>
        </authorList>
    </citation>
    <scope>NUCLEOTIDE SEQUENCE [LARGE SCALE GENOMIC DNA]</scope>
    <source>
        <strain evidence="4">E313</strain>
    </source>
</reference>
<dbReference type="Pfam" id="PF14905">
    <property type="entry name" value="OMP_b-brl_3"/>
    <property type="match status" value="1"/>
</dbReference>
<feature type="chain" id="PRO_5046426769" evidence="1">
    <location>
        <begin position="19"/>
        <end position="927"/>
    </location>
</feature>
<evidence type="ECO:0000259" key="2">
    <source>
        <dbReference type="Pfam" id="PF14905"/>
    </source>
</evidence>
<accession>A0ABS8ELF8</accession>
<evidence type="ECO:0000313" key="4">
    <source>
        <dbReference type="Proteomes" id="UP000778797"/>
    </source>
</evidence>
<dbReference type="Pfam" id="PF13715">
    <property type="entry name" value="CarbopepD_reg_2"/>
    <property type="match status" value="1"/>
</dbReference>
<organism evidence="3 4">
    <name type="scientific">Winogradskyella immobilis</name>
    <dbReference type="NCBI Taxonomy" id="2816852"/>
    <lineage>
        <taxon>Bacteria</taxon>
        <taxon>Pseudomonadati</taxon>
        <taxon>Bacteroidota</taxon>
        <taxon>Flavobacteriia</taxon>
        <taxon>Flavobacteriales</taxon>
        <taxon>Flavobacteriaceae</taxon>
        <taxon>Winogradskyella</taxon>
    </lineage>
</organism>
<dbReference type="Proteomes" id="UP000778797">
    <property type="component" value="Unassembled WGS sequence"/>
</dbReference>
<dbReference type="SUPFAM" id="SSF56935">
    <property type="entry name" value="Porins"/>
    <property type="match status" value="1"/>
</dbReference>
<keyword evidence="1" id="KW-0732">Signal</keyword>
<feature type="domain" description="Outer membrane protein beta-barrel" evidence="2">
    <location>
        <begin position="449"/>
        <end position="907"/>
    </location>
</feature>
<proteinExistence type="predicted"/>
<dbReference type="EMBL" id="JAFMPT010000005">
    <property type="protein sequence ID" value="MCC1484038.1"/>
    <property type="molecule type" value="Genomic_DNA"/>
</dbReference>
<keyword evidence="4" id="KW-1185">Reference proteome</keyword>
<protein>
    <submittedName>
        <fullName evidence="3">Outer membrane beta-barrel protein</fullName>
    </submittedName>
</protein>
<reference evidence="4" key="2">
    <citation type="submission" date="2023-07" db="EMBL/GenBank/DDBJ databases">
        <title>Genome of Winogradskyella sp. E313.</title>
        <authorList>
            <person name="Zhou Y."/>
        </authorList>
    </citation>
    <scope>NUCLEOTIDE SEQUENCE [LARGE SCALE GENOMIC DNA]</scope>
    <source>
        <strain evidence="4">E313</strain>
    </source>
</reference>
<dbReference type="InterPro" id="IPR041700">
    <property type="entry name" value="OMP_b-brl_3"/>
</dbReference>
<evidence type="ECO:0000313" key="3">
    <source>
        <dbReference type="EMBL" id="MCC1484038.1"/>
    </source>
</evidence>
<dbReference type="SUPFAM" id="SSF49464">
    <property type="entry name" value="Carboxypeptidase regulatory domain-like"/>
    <property type="match status" value="1"/>
</dbReference>
<dbReference type="RefSeq" id="WP_227476486.1">
    <property type="nucleotide sequence ID" value="NZ_JAFMPT010000005.1"/>
</dbReference>
<sequence>MKKLILVFAVLFSLFSISQQKSFKITGKVVAEDAKEPLESATIYLERLKDSSLVTYTISDKDGLFSLEDRTYDDILKMYISYVGYATFTKDITIDKENIDLGDIQLKVDNNVLDEVIIKSRAPITVKKDTLEFNVSSFKTKKDANVEDLLKKLPGVEVDAEGNITVNGKPVNKILVNGKPFFGDDPTITTRNLTKEIIDKVQVTDTKTKAEAFSGEEGDDQNKTINLTIKEENNKGVFGRLAAGAGTDDRNEFAGILNIFDNDRRISILAGGNNINSPSFSFGEIERMLGNISSVSVSSTGAFSINGRSFGGGGQGIVTSRNGGVNYADEITKGFDVSADYFYSDSSSENDTRSESENILPDRRFFTNSESRDVSDNRNHRFNTEFDIKIDSTFLINIRPSFTFGDTERFNNASNQSFDENNVLTNQSTSSSISEGEVRNFSNRVDATKRFGSNGSFIKFGLTTTFNNNEGENFQRSEALFEDLNVPDVIRDQFINNDGESTIISANATYRIPIIAKELFIDTKLSYRSSKDNSLNSNFDFNDVTQEYDLFNSQLSSDFEYINNRFTPSVDVTYRKEKWSISGEVGYVFRTIENEDALRPELSDKRDFEAVELSSNFNYRFSNKASIYSGYSLSNSPPDLRQLQAFEDVSNPLNIITGNPDLEPTNTHSLYAGYNKFDFQKGTGFFGNLNVSVVQNQIITRTLVDDNFARRTTYDNVNGNFRISGSGRFNKTVKIDSVRTLKLNLGLSAGVNRRINFNDDVKYASTNTTLGPSLGVTFTWKDILELRPNYRLSFTSTDFDINNFEDQEFTTHNLRLRTTTYLPKKFEWRNDLNYNFNPNVADGFQRSSWFWNSTVAYSFLRDKATLTLKVYDLLNQNTNARRVSNANFIQDTQSTVLEQYFLLSFSWKFNSLGSKGETRSNNFIIFD</sequence>
<comment type="caution">
    <text evidence="3">The sequence shown here is derived from an EMBL/GenBank/DDBJ whole genome shotgun (WGS) entry which is preliminary data.</text>
</comment>
<evidence type="ECO:0000256" key="1">
    <source>
        <dbReference type="SAM" id="SignalP"/>
    </source>
</evidence>
<name>A0ABS8ELF8_9FLAO</name>
<gene>
    <name evidence="3" type="ORF">J1C55_05495</name>
</gene>
<feature type="signal peptide" evidence="1">
    <location>
        <begin position="1"/>
        <end position="18"/>
    </location>
</feature>